<dbReference type="InterPro" id="IPR016047">
    <property type="entry name" value="M23ase_b-sheet_dom"/>
</dbReference>
<dbReference type="Pfam" id="PF01551">
    <property type="entry name" value="Peptidase_M23"/>
    <property type="match status" value="1"/>
</dbReference>
<dbReference type="Proteomes" id="UP000183975">
    <property type="component" value="Unassembled WGS sequence"/>
</dbReference>
<accession>A0A1M6PFF5</accession>
<keyword evidence="5" id="KW-1185">Reference proteome</keyword>
<organism evidence="4 5">
    <name type="scientific">Anaerotignum lactatifermentans DSM 14214</name>
    <dbReference type="NCBI Taxonomy" id="1121323"/>
    <lineage>
        <taxon>Bacteria</taxon>
        <taxon>Bacillati</taxon>
        <taxon>Bacillota</taxon>
        <taxon>Clostridia</taxon>
        <taxon>Lachnospirales</taxon>
        <taxon>Anaerotignaceae</taxon>
        <taxon>Anaerotignum</taxon>
    </lineage>
</organism>
<dbReference type="EMBL" id="FRAH01000014">
    <property type="protein sequence ID" value="SHK06651.1"/>
    <property type="molecule type" value="Genomic_DNA"/>
</dbReference>
<dbReference type="Gene3D" id="2.70.70.10">
    <property type="entry name" value="Glucose Permease (Domain IIA)"/>
    <property type="match status" value="1"/>
</dbReference>
<feature type="domain" description="M23ase beta-sheet core" evidence="3">
    <location>
        <begin position="274"/>
        <end position="369"/>
    </location>
</feature>
<protein>
    <submittedName>
        <fullName evidence="4">Peptidase family M23</fullName>
    </submittedName>
</protein>
<dbReference type="CDD" id="cd12797">
    <property type="entry name" value="M23_peptidase"/>
    <property type="match status" value="1"/>
</dbReference>
<feature type="transmembrane region" description="Helical" evidence="2">
    <location>
        <begin position="52"/>
        <end position="74"/>
    </location>
</feature>
<dbReference type="GO" id="GO:0004222">
    <property type="term" value="F:metalloendopeptidase activity"/>
    <property type="evidence" value="ECO:0007669"/>
    <property type="project" value="TreeGrafter"/>
</dbReference>
<dbReference type="InterPro" id="IPR050570">
    <property type="entry name" value="Cell_wall_metabolism_enzyme"/>
</dbReference>
<dbReference type="InterPro" id="IPR011055">
    <property type="entry name" value="Dup_hybrid_motif"/>
</dbReference>
<dbReference type="AlphaFoldDB" id="A0A1M6PFF5"/>
<feature type="compositionally biased region" description="Low complexity" evidence="1">
    <location>
        <begin position="149"/>
        <end position="170"/>
    </location>
</feature>
<keyword evidence="2" id="KW-0812">Transmembrane</keyword>
<feature type="region of interest" description="Disordered" evidence="1">
    <location>
        <begin position="145"/>
        <end position="170"/>
    </location>
</feature>
<dbReference type="OrthoDB" id="9809488at2"/>
<dbReference type="PANTHER" id="PTHR21666">
    <property type="entry name" value="PEPTIDASE-RELATED"/>
    <property type="match status" value="1"/>
</dbReference>
<dbReference type="SUPFAM" id="SSF51261">
    <property type="entry name" value="Duplicated hybrid motif"/>
    <property type="match status" value="1"/>
</dbReference>
<dbReference type="RefSeq" id="WP_072849893.1">
    <property type="nucleotide sequence ID" value="NZ_FRAH01000014.1"/>
</dbReference>
<name>A0A1M6PFF5_9FIRM</name>
<evidence type="ECO:0000256" key="1">
    <source>
        <dbReference type="SAM" id="MobiDB-lite"/>
    </source>
</evidence>
<keyword evidence="2" id="KW-0472">Membrane</keyword>
<proteinExistence type="predicted"/>
<gene>
    <name evidence="4" type="ORF">SAMN02745138_01081</name>
</gene>
<keyword evidence="2" id="KW-1133">Transmembrane helix</keyword>
<evidence type="ECO:0000313" key="4">
    <source>
        <dbReference type="EMBL" id="SHK06651.1"/>
    </source>
</evidence>
<reference evidence="4 5" key="1">
    <citation type="submission" date="2016-11" db="EMBL/GenBank/DDBJ databases">
        <authorList>
            <person name="Jaros S."/>
            <person name="Januszkiewicz K."/>
            <person name="Wedrychowicz H."/>
        </authorList>
    </citation>
    <scope>NUCLEOTIDE SEQUENCE [LARGE SCALE GENOMIC DNA]</scope>
    <source>
        <strain evidence="4 5">DSM 14214</strain>
    </source>
</reference>
<evidence type="ECO:0000313" key="5">
    <source>
        <dbReference type="Proteomes" id="UP000183975"/>
    </source>
</evidence>
<sequence length="373" mass="40538">MAENENFSKDNNTETIQTENTQAEAKADKHLITLHLSHKNGSKTLHLKKGHLIAASVAALLVLGGGAYAGVSYLQTQNRLTNSQQQLAEMEKENRKLTQRTEILENENEEYTQHINEIQMKTEELENKMTELENTKQSLAEEINNMSGSTTSTTTTESTEDASAASNDTASAEADLSTACLSILENGSTSQSGEKTFTTIVTTSYNKATSLSAQLDKMNVMLDLTGASFVDVATNVTETLAQYSNVPMGYPLEEYVISTEFNPDGNAAISDGRVHKGVDLSTRSQIVPISATAAGTVVEATYHDDYGYYVKIDHGNGFTTLYAHNSENLVEVGDTVKKGDVIAMTGSTGMSTGVHCHYEIQLNGIYQNPKDYE</sequence>
<dbReference type="PANTHER" id="PTHR21666:SF270">
    <property type="entry name" value="MUREIN HYDROLASE ACTIVATOR ENVC"/>
    <property type="match status" value="1"/>
</dbReference>
<evidence type="ECO:0000259" key="3">
    <source>
        <dbReference type="Pfam" id="PF01551"/>
    </source>
</evidence>
<evidence type="ECO:0000256" key="2">
    <source>
        <dbReference type="SAM" id="Phobius"/>
    </source>
</evidence>